<dbReference type="PROSITE" id="PS00122">
    <property type="entry name" value="CARBOXYLESTERASE_B_1"/>
    <property type="match status" value="1"/>
</dbReference>
<keyword evidence="3" id="KW-0732">Signal</keyword>
<protein>
    <recommendedName>
        <fullName evidence="3">Carboxylic ester hydrolase</fullName>
        <ecNumber evidence="3">3.1.1.-</ecNumber>
    </recommendedName>
</protein>
<keyword evidence="2 3" id="KW-0378">Hydrolase</keyword>
<evidence type="ECO:0000256" key="1">
    <source>
        <dbReference type="ARBA" id="ARBA00005964"/>
    </source>
</evidence>
<accession>A0A1X7FA04</accession>
<evidence type="ECO:0000256" key="3">
    <source>
        <dbReference type="RuleBase" id="RU361235"/>
    </source>
</evidence>
<reference evidence="6" key="1">
    <citation type="submission" date="2017-04" db="EMBL/GenBank/DDBJ databases">
        <authorList>
            <person name="Varghese N."/>
            <person name="Submissions S."/>
        </authorList>
    </citation>
    <scope>NUCLEOTIDE SEQUENCE [LARGE SCALE GENOMIC DNA]</scope>
    <source>
        <strain evidence="6">Ballard 720</strain>
    </source>
</reference>
<dbReference type="GeneID" id="95550271"/>
<dbReference type="InterPro" id="IPR019826">
    <property type="entry name" value="Carboxylesterase_B_AS"/>
</dbReference>
<dbReference type="EC" id="3.1.1.-" evidence="3"/>
<dbReference type="PROSITE" id="PS51257">
    <property type="entry name" value="PROKAR_LIPOPROTEIN"/>
    <property type="match status" value="1"/>
</dbReference>
<dbReference type="PANTHER" id="PTHR11559">
    <property type="entry name" value="CARBOXYLESTERASE"/>
    <property type="match status" value="1"/>
</dbReference>
<evidence type="ECO:0000313" key="6">
    <source>
        <dbReference type="Proteomes" id="UP000192911"/>
    </source>
</evidence>
<dbReference type="SUPFAM" id="SSF53474">
    <property type="entry name" value="alpha/beta-Hydrolases"/>
    <property type="match status" value="1"/>
</dbReference>
<comment type="similarity">
    <text evidence="1 3">Belongs to the type-B carboxylesterase/lipase family.</text>
</comment>
<dbReference type="RefSeq" id="WP_233212002.1">
    <property type="nucleotide sequence ID" value="NZ_BSQD01000010.1"/>
</dbReference>
<organism evidence="5 6">
    <name type="scientific">Trinickia caryophylli</name>
    <name type="common">Paraburkholderia caryophylli</name>
    <dbReference type="NCBI Taxonomy" id="28094"/>
    <lineage>
        <taxon>Bacteria</taxon>
        <taxon>Pseudomonadati</taxon>
        <taxon>Pseudomonadota</taxon>
        <taxon>Betaproteobacteria</taxon>
        <taxon>Burkholderiales</taxon>
        <taxon>Burkholderiaceae</taxon>
        <taxon>Trinickia</taxon>
    </lineage>
</organism>
<sequence>MRTSLNRAARHYFLTAIATAASLSCLAPGMANAARAPLAPQVRLADGIVEGVQMRGEHKHVRVFRGIPYAAPPVNEFRFREPQPVARWAGVLNARQFGPRCMQGVAPNKLDFRSKEMSEDCLYLNVWTSARGSDEKRPVLVYFHGGGFVSGDGSEPRYDGASLAARGVVAVTLNYRLGVFGFLAPPDAASESPHGTAGNYGLLDQVAALRWVRDNIAQFGGDPSKVTIAGNSAGSVSVSAHMASPLSRGLFARAIGESGGAFAPNGMWRREEAEEAANRFAARVGARSLQQLRSLPARTLLNAATLPKLPPRLMTYRPHVDGHFLTDSPEKVFANGQQAQVPLLVGSNSQEQPFTAVLNDKAPSPENWRATIQTMFQEKAEEVLAHYPGNDANEVMHAATALAGDFFIGHSAWRWMNLHRQTGQAPVYYYRYTQPRPIVLSADGEPQQPATHALGLTAPADAANPALPVPGAEHNAQVEYALGNLKNIRRYAWTAADYDVSRVFSGYIEQFVKTGSPNGTTAAIDALTASETAAASPGSLPAWPAVKPDSRDRGIQQLIIGEKTHMVWDRSGPRHGLIERIVENGPIPNGLNFPIAQ</sequence>
<feature type="signal peptide" evidence="3">
    <location>
        <begin position="1"/>
        <end position="33"/>
    </location>
</feature>
<evidence type="ECO:0000313" key="5">
    <source>
        <dbReference type="EMBL" id="SMF48910.1"/>
    </source>
</evidence>
<evidence type="ECO:0000256" key="2">
    <source>
        <dbReference type="ARBA" id="ARBA00022801"/>
    </source>
</evidence>
<feature type="domain" description="Carboxylesterase type B" evidence="4">
    <location>
        <begin position="40"/>
        <end position="546"/>
    </location>
</feature>
<dbReference type="AlphaFoldDB" id="A0A1X7FA04"/>
<dbReference type="GO" id="GO:0016787">
    <property type="term" value="F:hydrolase activity"/>
    <property type="evidence" value="ECO:0007669"/>
    <property type="project" value="UniProtKB-KW"/>
</dbReference>
<dbReference type="STRING" id="28094.SAMN06295900_108106"/>
<dbReference type="Proteomes" id="UP000192911">
    <property type="component" value="Unassembled WGS sequence"/>
</dbReference>
<keyword evidence="6" id="KW-1185">Reference proteome</keyword>
<feature type="chain" id="PRO_5011827024" description="Carboxylic ester hydrolase" evidence="3">
    <location>
        <begin position="34"/>
        <end position="597"/>
    </location>
</feature>
<dbReference type="EMBL" id="FXAH01000008">
    <property type="protein sequence ID" value="SMF48910.1"/>
    <property type="molecule type" value="Genomic_DNA"/>
</dbReference>
<name>A0A1X7FA04_TRICW</name>
<evidence type="ECO:0000259" key="4">
    <source>
        <dbReference type="Pfam" id="PF00135"/>
    </source>
</evidence>
<dbReference type="Gene3D" id="3.40.50.1820">
    <property type="entry name" value="alpha/beta hydrolase"/>
    <property type="match status" value="1"/>
</dbReference>
<dbReference type="InterPro" id="IPR002018">
    <property type="entry name" value="CarbesteraseB"/>
</dbReference>
<gene>
    <name evidence="5" type="ORF">SAMN06295900_108106</name>
</gene>
<dbReference type="InterPro" id="IPR029058">
    <property type="entry name" value="AB_hydrolase_fold"/>
</dbReference>
<dbReference type="Pfam" id="PF00135">
    <property type="entry name" value="COesterase"/>
    <property type="match status" value="1"/>
</dbReference>
<proteinExistence type="inferred from homology"/>
<dbReference type="InterPro" id="IPR050309">
    <property type="entry name" value="Type-B_Carboxylest/Lipase"/>
</dbReference>